<sequence>MTEELPDILPEIAVRETGLPSLHSSGQEHCDVSRSGEGQKSSSENPVQDDSLPQSVSIGGRPSSHQITPPGLLHPSIDKLDLFAKIEAHSLNMGRHRKWSLVARNPFATIRGHLGHRRKGVEGLCVSSLLGVLRSHTWLMGGQDVGLLLGHDSPPHCQDRRAHSLSFSFFSPSADGGSEDLADPRSPGVDPQFSHFGQGGSIDSDCAFDPDYAVPPFSMTEGMQHIRIMEGMSRSLPSSPLLTHQTISMRLQPVKKLTGREMGAQREFSGTK</sequence>
<accession>A0A5C6PQX3</accession>
<keyword evidence="3" id="KW-1185">Reference proteome</keyword>
<evidence type="ECO:0000256" key="1">
    <source>
        <dbReference type="SAM" id="MobiDB-lite"/>
    </source>
</evidence>
<comment type="caution">
    <text evidence="2">The sequence shown here is derived from an EMBL/GenBank/DDBJ whole genome shotgun (WGS) entry which is preliminary data.</text>
</comment>
<dbReference type="Proteomes" id="UP000324091">
    <property type="component" value="Chromosome 1"/>
</dbReference>
<dbReference type="AlphaFoldDB" id="A0A5C6PQX3"/>
<reference evidence="2 3" key="1">
    <citation type="submission" date="2019-04" db="EMBL/GenBank/DDBJ databases">
        <title>Chromosome genome assembly for Takifugu flavidus.</title>
        <authorList>
            <person name="Xiao S."/>
        </authorList>
    </citation>
    <scope>NUCLEOTIDE SEQUENCE [LARGE SCALE GENOMIC DNA]</scope>
    <source>
        <strain evidence="2">HTHZ2018</strain>
        <tissue evidence="2">Muscle</tissue>
    </source>
</reference>
<feature type="region of interest" description="Disordered" evidence="1">
    <location>
        <begin position="1"/>
        <end position="71"/>
    </location>
</feature>
<protein>
    <submittedName>
        <fullName evidence="2">Uncharacterized protein</fullName>
    </submittedName>
</protein>
<gene>
    <name evidence="2" type="ORF">D4764_01G0020170</name>
</gene>
<dbReference type="EMBL" id="RHFK02000001">
    <property type="protein sequence ID" value="TWW82202.1"/>
    <property type="molecule type" value="Genomic_DNA"/>
</dbReference>
<proteinExistence type="predicted"/>
<name>A0A5C6PQX3_9TELE</name>
<feature type="compositionally biased region" description="Polar residues" evidence="1">
    <location>
        <begin position="36"/>
        <end position="67"/>
    </location>
</feature>
<organism evidence="2 3">
    <name type="scientific">Takifugu flavidus</name>
    <name type="common">sansaifugu</name>
    <dbReference type="NCBI Taxonomy" id="433684"/>
    <lineage>
        <taxon>Eukaryota</taxon>
        <taxon>Metazoa</taxon>
        <taxon>Chordata</taxon>
        <taxon>Craniata</taxon>
        <taxon>Vertebrata</taxon>
        <taxon>Euteleostomi</taxon>
        <taxon>Actinopterygii</taxon>
        <taxon>Neopterygii</taxon>
        <taxon>Teleostei</taxon>
        <taxon>Neoteleostei</taxon>
        <taxon>Acanthomorphata</taxon>
        <taxon>Eupercaria</taxon>
        <taxon>Tetraodontiformes</taxon>
        <taxon>Tetradontoidea</taxon>
        <taxon>Tetraodontidae</taxon>
        <taxon>Takifugu</taxon>
    </lineage>
</organism>
<evidence type="ECO:0000313" key="3">
    <source>
        <dbReference type="Proteomes" id="UP000324091"/>
    </source>
</evidence>
<evidence type="ECO:0000313" key="2">
    <source>
        <dbReference type="EMBL" id="TWW82202.1"/>
    </source>
</evidence>